<dbReference type="NCBIfam" id="TIGR03317">
    <property type="entry name" value="ygfZ_signature"/>
    <property type="match status" value="1"/>
</dbReference>
<accession>A0A558B490</accession>
<dbReference type="Gene3D" id="2.40.30.160">
    <property type="match status" value="1"/>
</dbReference>
<protein>
    <submittedName>
        <fullName evidence="1">Folate-binding protein YgfZ</fullName>
    </submittedName>
</protein>
<dbReference type="EMBL" id="VMRX01000043">
    <property type="protein sequence ID" value="TVT31303.1"/>
    <property type="molecule type" value="Genomic_DNA"/>
</dbReference>
<dbReference type="RefSeq" id="WP_273134729.1">
    <property type="nucleotide sequence ID" value="NZ_VMRX01000043.1"/>
</dbReference>
<dbReference type="AlphaFoldDB" id="A0A558B490"/>
<dbReference type="Gene3D" id="3.30.70.1630">
    <property type="match status" value="1"/>
</dbReference>
<reference evidence="1 2" key="1">
    <citation type="submission" date="2019-07" db="EMBL/GenBank/DDBJ databases">
        <title>The pathways for chlorine oxyanion respiration interact through the shared metabolite chlorate.</title>
        <authorList>
            <person name="Barnum T.P."/>
            <person name="Cheng Y."/>
            <person name="Hill K.A."/>
            <person name="Lucas L.N."/>
            <person name="Carlson H.K."/>
            <person name="Coates J.D."/>
        </authorList>
    </citation>
    <scope>NUCLEOTIDE SEQUENCE [LARGE SCALE GENOMIC DNA]</scope>
    <source>
        <strain evidence="1">UCB</strain>
    </source>
</reference>
<gene>
    <name evidence="1" type="ORF">FHK81_15355</name>
</gene>
<comment type="caution">
    <text evidence="1">The sequence shown here is derived from an EMBL/GenBank/DDBJ whole genome shotgun (WGS) entry which is preliminary data.</text>
</comment>
<proteinExistence type="predicted"/>
<dbReference type="SUPFAM" id="SSF103025">
    <property type="entry name" value="Folate-binding domain"/>
    <property type="match status" value="1"/>
</dbReference>
<dbReference type="SUPFAM" id="SSF101790">
    <property type="entry name" value="Aminomethyltransferase beta-barrel domain"/>
    <property type="match status" value="1"/>
</dbReference>
<evidence type="ECO:0000313" key="1">
    <source>
        <dbReference type="EMBL" id="TVT31303.1"/>
    </source>
</evidence>
<dbReference type="GO" id="GO:0016226">
    <property type="term" value="P:iron-sulfur cluster assembly"/>
    <property type="evidence" value="ECO:0007669"/>
    <property type="project" value="TreeGrafter"/>
</dbReference>
<dbReference type="InterPro" id="IPR017703">
    <property type="entry name" value="YgfZ/GCV_T_CS"/>
</dbReference>
<dbReference type="Gene3D" id="3.30.70.1400">
    <property type="entry name" value="Aminomethyltransferase beta-barrel domains"/>
    <property type="match status" value="1"/>
</dbReference>
<evidence type="ECO:0000313" key="2">
    <source>
        <dbReference type="Proteomes" id="UP000319142"/>
    </source>
</evidence>
<name>A0A558B490_9GAMM</name>
<dbReference type="InterPro" id="IPR029043">
    <property type="entry name" value="GcvT/YgfZ_C"/>
</dbReference>
<dbReference type="InterPro" id="IPR045179">
    <property type="entry name" value="YgfZ/GcvT"/>
</dbReference>
<dbReference type="Proteomes" id="UP000319142">
    <property type="component" value="Unassembled WGS sequence"/>
</dbReference>
<sequence length="321" mass="34859">MNNRPTTANQHGYAVLEHRVMVRISGPGTDKFVQGQFSQHVDDVTPQQSRRAAASTPKGRAYCLTRLVRDQQDLLMDLDRELSDATLGQLKKYLMLFRGTRMDVVEQARIIGLLGQEAAVTVAGDNAATLGSPGDVVATENGYLIRIEDSAGALPRYEWWLPEGCAELPEGLPELTINDWNAASIAAGVPWLTPATAEAYVPQMLNLQHLQGVHFKKGCYTGQEVIARMHFLGQLKKSLYRLAFTGCTQAPEAGSNLLAGDKKAGDVVNAVMTSDNGGELLAVLRHDADKSALSLEGNDSCQFEVLDLPYPVPEREADPAS</sequence>
<dbReference type="PANTHER" id="PTHR22602:SF0">
    <property type="entry name" value="TRANSFERASE CAF17, MITOCHONDRIAL-RELATED"/>
    <property type="match status" value="1"/>
</dbReference>
<dbReference type="PANTHER" id="PTHR22602">
    <property type="entry name" value="TRANSFERASE CAF17, MITOCHONDRIAL-RELATED"/>
    <property type="match status" value="1"/>
</dbReference>
<organism evidence="1 2">
    <name type="scientific">Marinobacter vinifirmus</name>
    <dbReference type="NCBI Taxonomy" id="355591"/>
    <lineage>
        <taxon>Bacteria</taxon>
        <taxon>Pseudomonadati</taxon>
        <taxon>Pseudomonadota</taxon>
        <taxon>Gammaproteobacteria</taxon>
        <taxon>Pseudomonadales</taxon>
        <taxon>Marinobacteraceae</taxon>
        <taxon>Marinobacter</taxon>
    </lineage>
</organism>